<name>A0A158F2U4_9BURK</name>
<dbReference type="Proteomes" id="UP000054925">
    <property type="component" value="Unassembled WGS sequence"/>
</dbReference>
<dbReference type="EMBL" id="FCOL02000001">
    <property type="protein sequence ID" value="SAL13340.1"/>
    <property type="molecule type" value="Genomic_DNA"/>
</dbReference>
<protein>
    <submittedName>
        <fullName evidence="1">Periplasmic protein</fullName>
    </submittedName>
</protein>
<dbReference type="Pfam" id="PF07369">
    <property type="entry name" value="DUF1488"/>
    <property type="match status" value="1"/>
</dbReference>
<dbReference type="AlphaFoldDB" id="A0A158F2U4"/>
<evidence type="ECO:0000313" key="1">
    <source>
        <dbReference type="EMBL" id="SAL13340.1"/>
    </source>
</evidence>
<dbReference type="OrthoDB" id="9008602at2"/>
<proteinExistence type="predicted"/>
<keyword evidence="2" id="KW-1185">Reference proteome</keyword>
<comment type="caution">
    <text evidence="1">The sequence shown here is derived from an EMBL/GenBank/DDBJ whole genome shotgun (WGS) entry which is preliminary data.</text>
</comment>
<dbReference type="Gene3D" id="3.30.160.140">
    <property type="entry name" value="Shew3726-like"/>
    <property type="match status" value="1"/>
</dbReference>
<dbReference type="RefSeq" id="WP_087654388.1">
    <property type="nucleotide sequence ID" value="NZ_FCOL02000001.1"/>
</dbReference>
<dbReference type="InterPro" id="IPR036692">
    <property type="entry name" value="Shew3726-like_sf"/>
</dbReference>
<evidence type="ECO:0000313" key="2">
    <source>
        <dbReference type="Proteomes" id="UP000054925"/>
    </source>
</evidence>
<accession>A0A158F2U4</accession>
<dbReference type="InterPro" id="IPR009962">
    <property type="entry name" value="DUF1488"/>
</dbReference>
<sequence>MTIAFSGRRHVVAASRVAFEANVEGREVWCSVSLDALNDHFGNEGTSSHALLSTFEGSRMRIEEAAKRVLEHNGGQSVELESSDFKGPSV</sequence>
<gene>
    <name evidence="1" type="ORF">AWB67_00237</name>
</gene>
<dbReference type="SUPFAM" id="SSF160272">
    <property type="entry name" value="Shew3726-like"/>
    <property type="match status" value="1"/>
</dbReference>
<reference evidence="1" key="1">
    <citation type="submission" date="2016-01" db="EMBL/GenBank/DDBJ databases">
        <authorList>
            <person name="Peeters C."/>
        </authorList>
    </citation>
    <scope>NUCLEOTIDE SEQUENCE [LARGE SCALE GENOMIC DNA]</scope>
    <source>
        <strain evidence="1">LMG 22937</strain>
    </source>
</reference>
<organism evidence="1 2">
    <name type="scientific">Caballeronia terrestris</name>
    <dbReference type="NCBI Taxonomy" id="1226301"/>
    <lineage>
        <taxon>Bacteria</taxon>
        <taxon>Pseudomonadati</taxon>
        <taxon>Pseudomonadota</taxon>
        <taxon>Betaproteobacteria</taxon>
        <taxon>Burkholderiales</taxon>
        <taxon>Burkholderiaceae</taxon>
        <taxon>Caballeronia</taxon>
    </lineage>
</organism>